<evidence type="ECO:0000256" key="11">
    <source>
        <dbReference type="ARBA" id="ARBA00045379"/>
    </source>
</evidence>
<dbReference type="SUPFAM" id="SSF52518">
    <property type="entry name" value="Thiamin diphosphate-binding fold (THDP-binding)"/>
    <property type="match status" value="2"/>
</dbReference>
<dbReference type="Pfam" id="PF00676">
    <property type="entry name" value="E1_dh"/>
    <property type="match status" value="1"/>
</dbReference>
<dbReference type="InterPro" id="IPR011603">
    <property type="entry name" value="2oxoglutarate_DH_E1"/>
</dbReference>
<dbReference type="InterPro" id="IPR005475">
    <property type="entry name" value="Transketolase-like_Pyr-bd"/>
</dbReference>
<comment type="function">
    <text evidence="11">2-oxoadipate dehydrogenase (E1a) component of the 2-oxoadipate dehydrogenase complex (OADHC). Participates in the first step, rate limiting for the overall conversion of 2-oxoadipate (alpha-ketoadipate) to glutaryl-CoA and CO(2) catalyzed by the whole OADHC. Catalyzes the irreversible decarboxylation of 2-oxoadipate via the thiamine diphosphate (ThDP) cofactor and subsequent transfer of the decarboxylated acyl intermediate on an oxidized dihydrolipoyl group that is covalently amidated to the E2 enzyme (dihydrolipoyllysine-residue succinyltransferase or DLST). Can catalyze the decarboxylation of 2-oxoglutarate in vitro, but at a much lower rate than 2-oxoadipate. Responsible for the last step of L-lysine, L-hydroxylysine and L-tryptophan catabolism with the common product being 2-oxoadipate.</text>
</comment>
<evidence type="ECO:0000259" key="13">
    <source>
        <dbReference type="SMART" id="SM00861"/>
    </source>
</evidence>
<gene>
    <name evidence="14" type="primary">Dhtkd1</name>
</gene>
<keyword evidence="5" id="KW-0786">Thiamine pyrophosphate</keyword>
<dbReference type="PIRSF" id="PIRSF000157">
    <property type="entry name" value="Oxoglu_dh_E1"/>
    <property type="match status" value="1"/>
</dbReference>
<evidence type="ECO:0000256" key="7">
    <source>
        <dbReference type="ARBA" id="ARBA00041619"/>
    </source>
</evidence>
<comment type="cofactor">
    <cofactor evidence="1">
        <name>thiamine diphosphate</name>
        <dbReference type="ChEBI" id="CHEBI:58937"/>
    </cofactor>
</comment>
<dbReference type="SMART" id="SM00861">
    <property type="entry name" value="Transket_pyr"/>
    <property type="match status" value="1"/>
</dbReference>
<evidence type="ECO:0000256" key="10">
    <source>
        <dbReference type="ARBA" id="ARBA00042817"/>
    </source>
</evidence>
<dbReference type="GO" id="GO:0016624">
    <property type="term" value="F:oxidoreductase activity, acting on the aldehyde or oxo group of donors, disulfide as acceptor"/>
    <property type="evidence" value="ECO:0007669"/>
    <property type="project" value="InterPro"/>
</dbReference>
<dbReference type="NCBIfam" id="NF006914">
    <property type="entry name" value="PRK09404.1"/>
    <property type="match status" value="1"/>
</dbReference>
<dbReference type="InterPro" id="IPR001017">
    <property type="entry name" value="DH_E1"/>
</dbReference>
<evidence type="ECO:0000256" key="4">
    <source>
        <dbReference type="ARBA" id="ARBA00023002"/>
    </source>
</evidence>
<dbReference type="InterPro" id="IPR042179">
    <property type="entry name" value="KGD_C_sf"/>
</dbReference>
<evidence type="ECO:0000256" key="6">
    <source>
        <dbReference type="ARBA" id="ARBA00040865"/>
    </source>
</evidence>
<accession>A0A6F9DB48</accession>
<dbReference type="AlphaFoldDB" id="A0A6F9DB48"/>
<dbReference type="Gene3D" id="1.10.287.1150">
    <property type="entry name" value="TPP helical domain"/>
    <property type="match status" value="1"/>
</dbReference>
<dbReference type="CDD" id="cd02016">
    <property type="entry name" value="TPP_E1_OGDC_like"/>
    <property type="match status" value="1"/>
</dbReference>
<dbReference type="GO" id="GO:0030976">
    <property type="term" value="F:thiamine pyrophosphate binding"/>
    <property type="evidence" value="ECO:0007669"/>
    <property type="project" value="InterPro"/>
</dbReference>
<dbReference type="PANTHER" id="PTHR23152">
    <property type="entry name" value="2-OXOGLUTARATE DEHYDROGENASE"/>
    <property type="match status" value="1"/>
</dbReference>
<dbReference type="Gene3D" id="3.40.50.12470">
    <property type="match status" value="1"/>
</dbReference>
<evidence type="ECO:0000256" key="12">
    <source>
        <dbReference type="ARBA" id="ARBA00051440"/>
    </source>
</evidence>
<keyword evidence="4" id="KW-0560">Oxidoreductase</keyword>
<dbReference type="InterPro" id="IPR029061">
    <property type="entry name" value="THDP-binding"/>
</dbReference>
<sequence length="919" mass="103746">MSIFNLVLSGASRNSCRIFRSSVISQRFYRYKQDVYGYKNSANVVIQENESPGSKQELTYAAHKLKEAYESHGHKLATIYPLKNITHLNTEELDPAYHGLNLQDKVLLQGDLSVENLVKKLQNTFCGNSSVEASMIDNVEERSWVLEKFAELHKTEISKDDKQNICSMLVKSEVLDNFLATKFPTLKRYACEGAESMLSFVHYMLRYLSSQGAEQVVFGMPHRGRNNLLHGELNYPAQVMFRKMKGLREFPEEAMSIAVGDVLSHLDVSTDVKIEDRSLHVTLVQNPSHLEAQNAVVAGKCRGRQQTLGDGDFSTESDTKRGEKVVCFTIHGDAAFAGQGVVMEALNMSRLPHFDVGGTIHLIVNNLLGFTTPPHHGRSTPYSSDIGKMIGCPVIHVNGDSPEDVVKAAQLATEYRHKFRKDIIVDMLCYRRWGHNEMDDPTFTQPLTYKMVENRKSVPQLYVDKLMADDVITNDIIEKWKSEESEHLNGELKGCESVEPDPNYLQSGSSWQNMMIPRTDSISQWDTGCSAALLRYVGAKSVEIPEWFNIHEHLLKTHVTSRLDKLRANGDIDWSLAEAFAFGSLMHQNFDVRLCGQDVGRGTFSHRHDFLVDQVDGTVIIPLNHMHENQKGHLEIVNSLLSEEAVLGFEYGMSIENPNRLIVWEAQFGDFFNGAQIVIDTMVTSGEAKWMYQSGLVMLLPHGYDGAGPEHSSCRIERFLQCTNSSETHVDGDGVNMSVCHPTTSAQYFHLLRRQMLRNFRKPLIVASPKILLRFPPAMSPMKDFEEGTTFQPVIGDDRAPKSATNIIFCSGKHYYALEKERAQRKRDDTAILRLEELCPFPTSAIQRELAKYPSVKYFVWSQEEPRNMGPWGFVAPRFENLLGIQPKFAGRPCLPAPAVGIGQIHNEQIQNLMQDTFS</sequence>
<evidence type="ECO:0000256" key="3">
    <source>
        <dbReference type="ARBA" id="ARBA00022946"/>
    </source>
</evidence>
<comment type="similarity">
    <text evidence="2">Belongs to the alpha-ketoglutarate dehydrogenase family.</text>
</comment>
<dbReference type="InterPro" id="IPR031717">
    <property type="entry name" value="ODO-1/KGD_C"/>
</dbReference>
<dbReference type="EMBL" id="LR784507">
    <property type="protein sequence ID" value="CAB3237826.1"/>
    <property type="molecule type" value="mRNA"/>
</dbReference>
<protein>
    <recommendedName>
        <fullName evidence="6">2-oxoadipate dehydrogenase complex component E1</fullName>
    </recommendedName>
    <alternativeName>
        <fullName evidence="7">2-oxoadipate dehydrogenase, mitochondrial</fullName>
    </alternativeName>
    <alternativeName>
        <fullName evidence="10">Alpha-ketoadipate dehydrogenase</fullName>
    </alternativeName>
    <alternativeName>
        <fullName evidence="8">Dehydrogenase E1 and transketolase domain-containing protein 1</fullName>
    </alternativeName>
    <alternativeName>
        <fullName evidence="9">Probable 2-oxoglutarate dehydrogenase E1 component DHKTD1, mitochondrial</fullName>
    </alternativeName>
</protein>
<keyword evidence="3" id="KW-0809">Transit peptide</keyword>
<dbReference type="Pfam" id="PF02779">
    <property type="entry name" value="Transket_pyr"/>
    <property type="match status" value="1"/>
</dbReference>
<evidence type="ECO:0000256" key="1">
    <source>
        <dbReference type="ARBA" id="ARBA00001964"/>
    </source>
</evidence>
<comment type="catalytic activity">
    <reaction evidence="12">
        <text>N(6)-[(R)-lipoyl]-L-lysyl-[protein] + 2-oxoadipate + H(+) = N(6)-[(R)-S(8)-glutaryldihydrolipoyl]-L-lysyl-[protein] + CO2</text>
        <dbReference type="Rhea" id="RHEA:69576"/>
        <dbReference type="Rhea" id="RHEA-COMP:10474"/>
        <dbReference type="Rhea" id="RHEA-COMP:20093"/>
        <dbReference type="ChEBI" id="CHEBI:15378"/>
        <dbReference type="ChEBI" id="CHEBI:16526"/>
        <dbReference type="ChEBI" id="CHEBI:57499"/>
        <dbReference type="ChEBI" id="CHEBI:83099"/>
        <dbReference type="ChEBI" id="CHEBI:184385"/>
    </reaction>
    <physiologicalReaction direction="left-to-right" evidence="12">
        <dbReference type="Rhea" id="RHEA:69577"/>
    </physiologicalReaction>
</comment>
<dbReference type="Gene3D" id="3.40.50.11610">
    <property type="entry name" value="Multifunctional 2-oxoglutarate metabolism enzyme, C-terminal domain"/>
    <property type="match status" value="1"/>
</dbReference>
<feature type="domain" description="Transketolase-like pyrimidine-binding" evidence="13">
    <location>
        <begin position="572"/>
        <end position="775"/>
    </location>
</feature>
<reference evidence="14" key="1">
    <citation type="submission" date="2020-04" db="EMBL/GenBank/DDBJ databases">
        <authorList>
            <person name="Neveu A P."/>
        </authorList>
    </citation>
    <scope>NUCLEOTIDE SEQUENCE</scope>
    <source>
        <tissue evidence="14">Whole embryo</tissue>
    </source>
</reference>
<dbReference type="NCBIfam" id="TIGR00239">
    <property type="entry name" value="2oxo_dh_E1"/>
    <property type="match status" value="1"/>
</dbReference>
<evidence type="ECO:0000256" key="5">
    <source>
        <dbReference type="ARBA" id="ARBA00023052"/>
    </source>
</evidence>
<proteinExistence type="evidence at transcript level"/>
<organism evidence="14">
    <name type="scientific">Phallusia mammillata</name>
    <dbReference type="NCBI Taxonomy" id="59560"/>
    <lineage>
        <taxon>Eukaryota</taxon>
        <taxon>Metazoa</taxon>
        <taxon>Chordata</taxon>
        <taxon>Tunicata</taxon>
        <taxon>Ascidiacea</taxon>
        <taxon>Phlebobranchia</taxon>
        <taxon>Ascidiidae</taxon>
        <taxon>Phallusia</taxon>
    </lineage>
</organism>
<dbReference type="Pfam" id="PF16870">
    <property type="entry name" value="OxoGdeHyase_C"/>
    <property type="match status" value="1"/>
</dbReference>
<evidence type="ECO:0000256" key="8">
    <source>
        <dbReference type="ARBA" id="ARBA00042094"/>
    </source>
</evidence>
<dbReference type="PANTHER" id="PTHR23152:SF4">
    <property type="entry name" value="2-OXOADIPATE DEHYDROGENASE COMPLEX COMPONENT E1"/>
    <property type="match status" value="1"/>
</dbReference>
<evidence type="ECO:0000313" key="14">
    <source>
        <dbReference type="EMBL" id="CAB3237826.1"/>
    </source>
</evidence>
<evidence type="ECO:0000256" key="9">
    <source>
        <dbReference type="ARBA" id="ARBA00042537"/>
    </source>
</evidence>
<name>A0A6F9DB48_9ASCI</name>
<dbReference type="Gene3D" id="3.40.50.970">
    <property type="match status" value="1"/>
</dbReference>
<evidence type="ECO:0000256" key="2">
    <source>
        <dbReference type="ARBA" id="ARBA00006936"/>
    </source>
</evidence>